<evidence type="ECO:0000256" key="1">
    <source>
        <dbReference type="SAM" id="MobiDB-lite"/>
    </source>
</evidence>
<keyword evidence="2" id="KW-0176">Collagen</keyword>
<reference evidence="2 3" key="1">
    <citation type="submission" date="2019-07" db="EMBL/GenBank/DDBJ databases">
        <authorList>
            <person name="Kim J."/>
        </authorList>
    </citation>
    <scope>NUCLEOTIDE SEQUENCE [LARGE SCALE GENOMIC DNA]</scope>
    <source>
        <strain evidence="2 3">N4</strain>
    </source>
</reference>
<proteinExistence type="predicted"/>
<protein>
    <submittedName>
        <fullName evidence="2">Collagen-like protein</fullName>
    </submittedName>
</protein>
<dbReference type="InterPro" id="IPR058705">
    <property type="entry name" value="A_ENA"/>
</dbReference>
<gene>
    <name evidence="2" type="ORF">FPZ44_23495</name>
</gene>
<dbReference type="InterPro" id="IPR050149">
    <property type="entry name" value="Collagen_superfamily"/>
</dbReference>
<evidence type="ECO:0000313" key="2">
    <source>
        <dbReference type="EMBL" id="TVX86877.1"/>
    </source>
</evidence>
<dbReference type="GO" id="GO:0030198">
    <property type="term" value="P:extracellular matrix organization"/>
    <property type="evidence" value="ECO:0007669"/>
    <property type="project" value="TreeGrafter"/>
</dbReference>
<dbReference type="PANTHER" id="PTHR24023">
    <property type="entry name" value="COLLAGEN ALPHA"/>
    <property type="match status" value="1"/>
</dbReference>
<dbReference type="RefSeq" id="WP_144994537.1">
    <property type="nucleotide sequence ID" value="NZ_VNJK01000005.1"/>
</dbReference>
<dbReference type="Pfam" id="PF26595">
    <property type="entry name" value="A_ENA"/>
    <property type="match status" value="1"/>
</dbReference>
<dbReference type="GO" id="GO:0031012">
    <property type="term" value="C:extracellular matrix"/>
    <property type="evidence" value="ECO:0007669"/>
    <property type="project" value="TreeGrafter"/>
</dbReference>
<dbReference type="AlphaFoldDB" id="A0A559IGS6"/>
<dbReference type="EMBL" id="VNJK01000005">
    <property type="protein sequence ID" value="TVX86877.1"/>
    <property type="molecule type" value="Genomic_DNA"/>
</dbReference>
<feature type="region of interest" description="Disordered" evidence="1">
    <location>
        <begin position="103"/>
        <end position="126"/>
    </location>
</feature>
<dbReference type="Pfam" id="PF01391">
    <property type="entry name" value="Collagen"/>
    <property type="match status" value="2"/>
</dbReference>
<evidence type="ECO:0000313" key="3">
    <source>
        <dbReference type="Proteomes" id="UP000318102"/>
    </source>
</evidence>
<organism evidence="2 3">
    <name type="scientific">Paenibacillus agilis</name>
    <dbReference type="NCBI Taxonomy" id="3020863"/>
    <lineage>
        <taxon>Bacteria</taxon>
        <taxon>Bacillati</taxon>
        <taxon>Bacillota</taxon>
        <taxon>Bacilli</taxon>
        <taxon>Bacillales</taxon>
        <taxon>Paenibacillaceae</taxon>
        <taxon>Paenibacillus</taxon>
    </lineage>
</organism>
<dbReference type="OrthoDB" id="2082444at2"/>
<dbReference type="InterPro" id="IPR008160">
    <property type="entry name" value="Collagen"/>
</dbReference>
<dbReference type="GO" id="GO:0005615">
    <property type="term" value="C:extracellular space"/>
    <property type="evidence" value="ECO:0007669"/>
    <property type="project" value="TreeGrafter"/>
</dbReference>
<comment type="caution">
    <text evidence="2">The sequence shown here is derived from an EMBL/GenBank/DDBJ whole genome shotgun (WGS) entry which is preliminary data.</text>
</comment>
<keyword evidence="3" id="KW-1185">Reference proteome</keyword>
<feature type="compositionally biased region" description="Low complexity" evidence="1">
    <location>
        <begin position="159"/>
        <end position="183"/>
    </location>
</feature>
<feature type="compositionally biased region" description="Low complexity" evidence="1">
    <location>
        <begin position="103"/>
        <end position="118"/>
    </location>
</feature>
<sequence>MSQANLPNITPTITLSRDQVIPLLLASIASEELGLSHILNAEGEKIQYAVGTLPGLTPGATISDLLLVNDSVQDTILALAKQAIMLEFKLDNILQQDVSTGATGATGATGTIGPTGPDGTTGGVGATGATGATGAVGTAGATGATGVTGTVGAAGTTGATGITGASGATGTVGPTGPTGTCPTNCPPGPTGVTGVPGPAGSTGSTGVAGTAGTTGATGSTGAVGATGATAPVITNFLSAFSTGLSVTGSNAPIPINTIRLQQGSLISLVPGSNSINLTVGHTYYFAVTFAFTTVVNLEASAIATINSALLLRFFAAGATGDTTGAGGSAIINATFPTTLAFSTNTGSIGSINAINVSVIALS</sequence>
<accession>A0A559IGS6</accession>
<feature type="region of interest" description="Disordered" evidence="1">
    <location>
        <begin position="159"/>
        <end position="221"/>
    </location>
</feature>
<feature type="compositionally biased region" description="Low complexity" evidence="1">
    <location>
        <begin position="190"/>
        <end position="221"/>
    </location>
</feature>
<dbReference type="GO" id="GO:0030020">
    <property type="term" value="F:extracellular matrix structural constituent conferring tensile strength"/>
    <property type="evidence" value="ECO:0007669"/>
    <property type="project" value="TreeGrafter"/>
</dbReference>
<name>A0A559IGS6_9BACL</name>
<dbReference type="PANTHER" id="PTHR24023:SF1095">
    <property type="entry name" value="EGF-LIKE DOMAIN-CONTAINING PROTEIN"/>
    <property type="match status" value="1"/>
</dbReference>
<dbReference type="Proteomes" id="UP000318102">
    <property type="component" value="Unassembled WGS sequence"/>
</dbReference>